<accession>A0A1G4MCB8</accession>
<dbReference type="OMA" id="IDVNWDP"/>
<keyword evidence="4" id="KW-1185">Reference proteome</keyword>
<sequence length="688" mass="78107">MSSHFDGFIPIHCVFYSIFHPTEGTKVRHQFPPGCLENSGINFDTIKNYVIPKPQLCNKLLTFKYGPYRLVCYPVNVNASFYARNSFNFNFVFVFPYDCATSPYEPAIARLGKMFRVLEEQSQVLSKAEENPVYFHLKSMEPSQKSDHDSLGDGESSTANMDDQDHNQPKNETHAFEKFHEIMRDLKNSNRRLCIEDLITKIYQDLNNYSECLIPIDSGNSVDIKLFPLLSPPNSCLSFEDVPIATVNLAKLIDVNWDPTMLKIVPFINGINSISKIATFSDSDVNLVIECVKHLIYYNCVVLADIFQFSNIYAPTSLLGRFLTDPSLATACQLYVTFEEFSDFLNLPLDKKKSYQSRPISRKQLSNNTIETLRRKMSLSRDNSFGSGVDSSAAKQLSSSSQSSLTPGKNISETSLTTHNSEQGKQMPLTTKASLFDLYRSLSQGQSVKEWLKINFDKIREAHIDIRRFITFGVIHGLIYRCYSYPVMKNIGTLDMVRMLNKANDSDLKRWKLTDKHKTNNVLSTADIRVGLEHKLKGDSKYLQTYSNNIDIAEEVLKDVYKKLAISDSTDEVGVQSSNPISKIYGNSNETEQSSISIPRKGSSSSMGSDGRNRVSFELKKSQRPLNDDKVKSDTIDAMKEKRREEFLVLQSLKSVETLDKLCMRLEKDRGDIEVLLKDMGHYSIINS</sequence>
<dbReference type="STRING" id="4955.A0A1G4MCB8"/>
<feature type="compositionally biased region" description="Polar residues" evidence="2">
    <location>
        <begin position="406"/>
        <end position="424"/>
    </location>
</feature>
<reference evidence="4" key="1">
    <citation type="submission" date="2016-03" db="EMBL/GenBank/DDBJ databases">
        <authorList>
            <person name="Devillers H."/>
        </authorList>
    </citation>
    <scope>NUCLEOTIDE SEQUENCE [LARGE SCALE GENOMIC DNA]</scope>
</reference>
<evidence type="ECO:0000313" key="3">
    <source>
        <dbReference type="EMBL" id="SCW01482.1"/>
    </source>
</evidence>
<dbReference type="EMBL" id="LT598488">
    <property type="protein sequence ID" value="SCW01482.1"/>
    <property type="molecule type" value="Genomic_DNA"/>
</dbReference>
<dbReference type="GO" id="GO:0010508">
    <property type="term" value="P:positive regulation of autophagy"/>
    <property type="evidence" value="ECO:0007669"/>
    <property type="project" value="TreeGrafter"/>
</dbReference>
<name>A0A1G4MCB8_LACFM</name>
<feature type="region of interest" description="Disordered" evidence="2">
    <location>
        <begin position="139"/>
        <end position="170"/>
    </location>
</feature>
<dbReference type="OrthoDB" id="338854at2759"/>
<feature type="compositionally biased region" description="Low complexity" evidence="2">
    <location>
        <begin position="391"/>
        <end position="405"/>
    </location>
</feature>
<evidence type="ECO:0000256" key="1">
    <source>
        <dbReference type="ARBA" id="ARBA00008433"/>
    </source>
</evidence>
<comment type="similarity">
    <text evidence="1">Belongs to the NPR2 family.</text>
</comment>
<dbReference type="Proteomes" id="UP000190831">
    <property type="component" value="Chromosome E"/>
</dbReference>
<dbReference type="PANTHER" id="PTHR12991:SF10">
    <property type="entry name" value="GATOR COMPLEX PROTEIN NPRL2"/>
    <property type="match status" value="1"/>
</dbReference>
<dbReference type="GO" id="GO:1990130">
    <property type="term" value="C:GATOR1 complex"/>
    <property type="evidence" value="ECO:0007669"/>
    <property type="project" value="TreeGrafter"/>
</dbReference>
<gene>
    <name evidence="3" type="ORF">LAFE_0E00606G</name>
</gene>
<feature type="compositionally biased region" description="Polar residues" evidence="2">
    <location>
        <begin position="381"/>
        <end position="390"/>
    </location>
</feature>
<feature type="region of interest" description="Disordered" evidence="2">
    <location>
        <begin position="381"/>
        <end position="424"/>
    </location>
</feature>
<evidence type="ECO:0000256" key="2">
    <source>
        <dbReference type="SAM" id="MobiDB-lite"/>
    </source>
</evidence>
<dbReference type="GO" id="GO:0005774">
    <property type="term" value="C:vacuolar membrane"/>
    <property type="evidence" value="ECO:0007669"/>
    <property type="project" value="TreeGrafter"/>
</dbReference>
<dbReference type="PANTHER" id="PTHR12991">
    <property type="entry name" value="NITROGEN PERMEASE REGULATOR 2/TUMOR SUPPRESSOR CANDIDATE 4"/>
    <property type="match status" value="1"/>
</dbReference>
<feature type="region of interest" description="Disordered" evidence="2">
    <location>
        <begin position="573"/>
        <end position="612"/>
    </location>
</feature>
<dbReference type="Pfam" id="PF06218">
    <property type="entry name" value="NPR2"/>
    <property type="match status" value="1"/>
</dbReference>
<feature type="compositionally biased region" description="Low complexity" evidence="2">
    <location>
        <begin position="594"/>
        <end position="609"/>
    </location>
</feature>
<protein>
    <submittedName>
        <fullName evidence="3">LAFE_0E00606g1_1</fullName>
    </submittedName>
</protein>
<dbReference type="GO" id="GO:0005096">
    <property type="term" value="F:GTPase activator activity"/>
    <property type="evidence" value="ECO:0007669"/>
    <property type="project" value="TreeGrafter"/>
</dbReference>
<dbReference type="InterPro" id="IPR009348">
    <property type="entry name" value="NPR2-like"/>
</dbReference>
<proteinExistence type="inferred from homology"/>
<dbReference type="GO" id="GO:1904262">
    <property type="term" value="P:negative regulation of TORC1 signaling"/>
    <property type="evidence" value="ECO:0007669"/>
    <property type="project" value="TreeGrafter"/>
</dbReference>
<evidence type="ECO:0000313" key="4">
    <source>
        <dbReference type="Proteomes" id="UP000190831"/>
    </source>
</evidence>
<feature type="compositionally biased region" description="Polar residues" evidence="2">
    <location>
        <begin position="575"/>
        <end position="593"/>
    </location>
</feature>
<organism evidence="3 4">
    <name type="scientific">Lachancea fermentati</name>
    <name type="common">Zygosaccharomyces fermentati</name>
    <dbReference type="NCBI Taxonomy" id="4955"/>
    <lineage>
        <taxon>Eukaryota</taxon>
        <taxon>Fungi</taxon>
        <taxon>Dikarya</taxon>
        <taxon>Ascomycota</taxon>
        <taxon>Saccharomycotina</taxon>
        <taxon>Saccharomycetes</taxon>
        <taxon>Saccharomycetales</taxon>
        <taxon>Saccharomycetaceae</taxon>
        <taxon>Lachancea</taxon>
    </lineage>
</organism>
<dbReference type="AlphaFoldDB" id="A0A1G4MCB8"/>